<evidence type="ECO:0000256" key="2">
    <source>
        <dbReference type="RuleBase" id="RU000461"/>
    </source>
</evidence>
<comment type="similarity">
    <text evidence="1 2">Belongs to the cytochrome P450 family.</text>
</comment>
<accession>A0ABP5M9L4</accession>
<keyword evidence="4" id="KW-1185">Reference proteome</keyword>
<dbReference type="PRINTS" id="PR00385">
    <property type="entry name" value="P450"/>
</dbReference>
<name>A0ABP5M9L4_9ACTN</name>
<keyword evidence="2" id="KW-0479">Metal-binding</keyword>
<dbReference type="CDD" id="cd11031">
    <property type="entry name" value="Cyp158A-like"/>
    <property type="match status" value="1"/>
</dbReference>
<dbReference type="EMBL" id="BAAAMR010000126">
    <property type="protein sequence ID" value="GAA2165292.1"/>
    <property type="molecule type" value="Genomic_DNA"/>
</dbReference>
<dbReference type="InterPro" id="IPR017972">
    <property type="entry name" value="Cyt_P450_CS"/>
</dbReference>
<sequence length="402" mass="44251">MPTPDYPFPGGYEHCPGLDLPPEYLDLQRRCPVAPVTTVEGEDVILVTRMADVRRVLAQADTFSRQACTVKDDLREQAYLPDIDGPRHRAQRNMVRSSFTQQSAEQLRPRAIQITSDLLTAMERHTPPADLIQHLALPLPVTIISELLGIAAQDRSQFGDWATAFLGLRPGASDAELASASLAQRELYAYMEAQLAQRRRSPGTDLLSVLATADSPDPSIDVTEHERILLAIAVLVAGFETTTAMLANMTYLLLYRHPDWWKRLCSNPSQVPAAVEEMLRITPIDARDGMARAVTRDVDLAGVTIPAGSTVLVSKAAANRDPAAFTDPDRFNPDRPAAPGNITFGHGPHLCLGAHLARMELQVALSGLIRRFPALQAVTPEHEIAWKRSTMRGPEQLLVRWS</sequence>
<gene>
    <name evidence="3" type="ORF">GCM10009727_83800</name>
</gene>
<keyword evidence="2" id="KW-0503">Monooxygenase</keyword>
<protein>
    <submittedName>
        <fullName evidence="3">Cytochrome P450</fullName>
    </submittedName>
</protein>
<dbReference type="InterPro" id="IPR002397">
    <property type="entry name" value="Cyt_P450_B"/>
</dbReference>
<evidence type="ECO:0000313" key="4">
    <source>
        <dbReference type="Proteomes" id="UP001501020"/>
    </source>
</evidence>
<dbReference type="PROSITE" id="PS00086">
    <property type="entry name" value="CYTOCHROME_P450"/>
    <property type="match status" value="1"/>
</dbReference>
<comment type="caution">
    <text evidence="3">The sequence shown here is derived from an EMBL/GenBank/DDBJ whole genome shotgun (WGS) entry which is preliminary data.</text>
</comment>
<dbReference type="Gene3D" id="1.10.630.10">
    <property type="entry name" value="Cytochrome P450"/>
    <property type="match status" value="1"/>
</dbReference>
<dbReference type="Pfam" id="PF00067">
    <property type="entry name" value="p450"/>
    <property type="match status" value="1"/>
</dbReference>
<dbReference type="PANTHER" id="PTHR46696:SF6">
    <property type="entry name" value="P450, PUTATIVE (EUROFUNG)-RELATED"/>
    <property type="match status" value="1"/>
</dbReference>
<dbReference type="SUPFAM" id="SSF48264">
    <property type="entry name" value="Cytochrome P450"/>
    <property type="match status" value="1"/>
</dbReference>
<keyword evidence="2" id="KW-0349">Heme</keyword>
<evidence type="ECO:0000313" key="3">
    <source>
        <dbReference type="EMBL" id="GAA2165292.1"/>
    </source>
</evidence>
<dbReference type="Proteomes" id="UP001501020">
    <property type="component" value="Unassembled WGS sequence"/>
</dbReference>
<dbReference type="PRINTS" id="PR00359">
    <property type="entry name" value="BP450"/>
</dbReference>
<dbReference type="PANTHER" id="PTHR46696">
    <property type="entry name" value="P450, PUTATIVE (EUROFUNG)-RELATED"/>
    <property type="match status" value="1"/>
</dbReference>
<proteinExistence type="inferred from homology"/>
<keyword evidence="2" id="KW-0408">Iron</keyword>
<dbReference type="InterPro" id="IPR001128">
    <property type="entry name" value="Cyt_P450"/>
</dbReference>
<dbReference type="RefSeq" id="WP_344281433.1">
    <property type="nucleotide sequence ID" value="NZ_BAAAMR010000126.1"/>
</dbReference>
<organism evidence="3 4">
    <name type="scientific">Actinomadura napierensis</name>
    <dbReference type="NCBI Taxonomy" id="267854"/>
    <lineage>
        <taxon>Bacteria</taxon>
        <taxon>Bacillati</taxon>
        <taxon>Actinomycetota</taxon>
        <taxon>Actinomycetes</taxon>
        <taxon>Streptosporangiales</taxon>
        <taxon>Thermomonosporaceae</taxon>
        <taxon>Actinomadura</taxon>
    </lineage>
</organism>
<dbReference type="InterPro" id="IPR036396">
    <property type="entry name" value="Cyt_P450_sf"/>
</dbReference>
<keyword evidence="2" id="KW-0560">Oxidoreductase</keyword>
<evidence type="ECO:0000256" key="1">
    <source>
        <dbReference type="ARBA" id="ARBA00010617"/>
    </source>
</evidence>
<reference evidence="4" key="1">
    <citation type="journal article" date="2019" name="Int. J. Syst. Evol. Microbiol.">
        <title>The Global Catalogue of Microorganisms (GCM) 10K type strain sequencing project: providing services to taxonomists for standard genome sequencing and annotation.</title>
        <authorList>
            <consortium name="The Broad Institute Genomics Platform"/>
            <consortium name="The Broad Institute Genome Sequencing Center for Infectious Disease"/>
            <person name="Wu L."/>
            <person name="Ma J."/>
        </authorList>
    </citation>
    <scope>NUCLEOTIDE SEQUENCE [LARGE SCALE GENOMIC DNA]</scope>
    <source>
        <strain evidence="4">JCM 13850</strain>
    </source>
</reference>